<keyword evidence="2" id="KW-1185">Reference proteome</keyword>
<comment type="caution">
    <text evidence="1">The sequence shown here is derived from an EMBL/GenBank/DDBJ whole genome shotgun (WGS) entry which is preliminary data.</text>
</comment>
<reference evidence="1" key="1">
    <citation type="submission" date="2021-03" db="EMBL/GenBank/DDBJ databases">
        <authorList>
            <person name="Tran Van P."/>
        </authorList>
    </citation>
    <scope>NUCLEOTIDE SEQUENCE</scope>
</reference>
<name>A0ABN7PAA8_TIMPD</name>
<accession>A0ABN7PAA8</accession>
<sequence length="190" mass="21237">MFAVKCQCIVFVARRSSATKAANSTLSATRFRQRLLIAHRYFVALGRHLPPENNHQPPVKSAAGAELRRRKFFQAWYTPDLSVDSLLVTDDASQTIVHPCFVVHSAKSGERATISLAKVGSRAAMNFSFAFLRRAWRSGEDTDLCSELLTESLDALHSLPEATLFDESSVSPVWLEVVDRSDKFLRQVVL</sequence>
<dbReference type="Proteomes" id="UP001153148">
    <property type="component" value="Unassembled WGS sequence"/>
</dbReference>
<evidence type="ECO:0000313" key="2">
    <source>
        <dbReference type="Proteomes" id="UP001153148"/>
    </source>
</evidence>
<dbReference type="EMBL" id="CAJPIN010027505">
    <property type="protein sequence ID" value="CAG2063583.1"/>
    <property type="molecule type" value="Genomic_DNA"/>
</dbReference>
<feature type="non-terminal residue" evidence="1">
    <location>
        <position position="190"/>
    </location>
</feature>
<proteinExistence type="predicted"/>
<protein>
    <submittedName>
        <fullName evidence="1">Uncharacterized protein</fullName>
    </submittedName>
</protein>
<gene>
    <name evidence="1" type="ORF">TPAB3V08_LOCUS10530</name>
</gene>
<evidence type="ECO:0000313" key="1">
    <source>
        <dbReference type="EMBL" id="CAG2063583.1"/>
    </source>
</evidence>
<organism evidence="1 2">
    <name type="scientific">Timema podura</name>
    <name type="common">Walking stick</name>
    <dbReference type="NCBI Taxonomy" id="61482"/>
    <lineage>
        <taxon>Eukaryota</taxon>
        <taxon>Metazoa</taxon>
        <taxon>Ecdysozoa</taxon>
        <taxon>Arthropoda</taxon>
        <taxon>Hexapoda</taxon>
        <taxon>Insecta</taxon>
        <taxon>Pterygota</taxon>
        <taxon>Neoptera</taxon>
        <taxon>Polyneoptera</taxon>
        <taxon>Phasmatodea</taxon>
        <taxon>Timematodea</taxon>
        <taxon>Timematoidea</taxon>
        <taxon>Timematidae</taxon>
        <taxon>Timema</taxon>
    </lineage>
</organism>